<keyword evidence="1" id="KW-0547">Nucleotide-binding</keyword>
<dbReference type="GO" id="GO:0005737">
    <property type="term" value="C:cytoplasm"/>
    <property type="evidence" value="ECO:0007669"/>
    <property type="project" value="TreeGrafter"/>
</dbReference>
<dbReference type="InterPro" id="IPR019489">
    <property type="entry name" value="Clp_ATPase_C"/>
</dbReference>
<evidence type="ECO:0000259" key="4">
    <source>
        <dbReference type="SMART" id="SM00382"/>
    </source>
</evidence>
<keyword evidence="3" id="KW-0143">Chaperone</keyword>
<reference evidence="6" key="1">
    <citation type="submission" date="2021-06" db="EMBL/GenBank/DDBJ databases">
        <authorList>
            <person name="Kallberg Y."/>
            <person name="Tangrot J."/>
            <person name="Rosling A."/>
        </authorList>
    </citation>
    <scope>NUCLEOTIDE SEQUENCE</scope>
    <source>
        <strain evidence="6">IN212</strain>
    </source>
</reference>
<evidence type="ECO:0000256" key="3">
    <source>
        <dbReference type="ARBA" id="ARBA00023186"/>
    </source>
</evidence>
<feature type="domain" description="AAA+ ATPase" evidence="4">
    <location>
        <begin position="138"/>
        <end position="296"/>
    </location>
</feature>
<evidence type="ECO:0000313" key="6">
    <source>
        <dbReference type="EMBL" id="CAG8640085.1"/>
    </source>
</evidence>
<dbReference type="Proteomes" id="UP000789396">
    <property type="component" value="Unassembled WGS sequence"/>
</dbReference>
<dbReference type="Gene3D" id="3.40.50.300">
    <property type="entry name" value="P-loop containing nucleotide triphosphate hydrolases"/>
    <property type="match status" value="1"/>
</dbReference>
<accession>A0A9N9H0L1</accession>
<evidence type="ECO:0000259" key="5">
    <source>
        <dbReference type="SMART" id="SM01086"/>
    </source>
</evidence>
<dbReference type="Gene3D" id="1.10.8.60">
    <property type="match status" value="1"/>
</dbReference>
<dbReference type="InterPro" id="IPR003593">
    <property type="entry name" value="AAA+_ATPase"/>
</dbReference>
<evidence type="ECO:0000256" key="2">
    <source>
        <dbReference type="ARBA" id="ARBA00022840"/>
    </source>
</evidence>
<dbReference type="SMART" id="SM01086">
    <property type="entry name" value="ClpB_D2-small"/>
    <property type="match status" value="1"/>
</dbReference>
<dbReference type="Pfam" id="PF10431">
    <property type="entry name" value="ClpB_D2-small"/>
    <property type="match status" value="1"/>
</dbReference>
<dbReference type="PANTHER" id="PTHR11638">
    <property type="entry name" value="ATP-DEPENDENT CLP PROTEASE"/>
    <property type="match status" value="1"/>
</dbReference>
<dbReference type="PRINTS" id="PR00300">
    <property type="entry name" value="CLPPROTEASEA"/>
</dbReference>
<dbReference type="GO" id="GO:0016887">
    <property type="term" value="F:ATP hydrolysis activity"/>
    <property type="evidence" value="ECO:0007669"/>
    <property type="project" value="InterPro"/>
</dbReference>
<proteinExistence type="predicted"/>
<dbReference type="Pfam" id="PF07724">
    <property type="entry name" value="AAA_2"/>
    <property type="match status" value="1"/>
</dbReference>
<comment type="caution">
    <text evidence="6">The sequence shown here is derived from an EMBL/GenBank/DDBJ whole genome shotgun (WGS) entry which is preliminary data.</text>
</comment>
<feature type="non-terminal residue" evidence="6">
    <location>
        <position position="1"/>
    </location>
</feature>
<dbReference type="OrthoDB" id="47330at2759"/>
<dbReference type="SMART" id="SM00382">
    <property type="entry name" value="AAA"/>
    <property type="match status" value="1"/>
</dbReference>
<dbReference type="AlphaFoldDB" id="A0A9N9H0L1"/>
<dbReference type="FunFam" id="3.40.50.300:FF:000025">
    <property type="entry name" value="ATP-dependent Clp protease subunit"/>
    <property type="match status" value="1"/>
</dbReference>
<sequence>QQDHQESTRIQQLNQAQKNLAQAQKALENYQQITIDYNKAGEIKYQIIPHLQEKIRGLEQQASQNTLRKYAISPEDIATTIAKKYDLPLGKILQDEQQKLLFLPSLLAQRIKGQDHALRVVSEAIFRARAGIQDPHRPLASFFFLGPTGVGKTEVALTIAEQLFDQEKNLLRFDMTEFTEPHSISKLIGAPPGYIGFEDQPRLAAVREKMHSVLLFDEIEKCHSEVINLLLQILDNGFLTLADGREVNFRNTILILTSNLGSELYFTPGETDELEGKLHHTLKSYFRPEFLNRLDEIVFFNSLTAEVVQEIIRQELALFIRRVDQEKNIKLHYDQQVIEKIFQEAYSPEYGARPVKKYLEKQIGSLIARGIIAQFLKSGGNYLLELEAGTQDIKISNFSFLAEKIKKLIRS</sequence>
<protein>
    <submittedName>
        <fullName evidence="6">2125_t:CDS:1</fullName>
    </submittedName>
</protein>
<name>A0A9N9H0L1_9GLOM</name>
<gene>
    <name evidence="6" type="ORF">RFULGI_LOCUS8049</name>
</gene>
<organism evidence="6 7">
    <name type="scientific">Racocetra fulgida</name>
    <dbReference type="NCBI Taxonomy" id="60492"/>
    <lineage>
        <taxon>Eukaryota</taxon>
        <taxon>Fungi</taxon>
        <taxon>Fungi incertae sedis</taxon>
        <taxon>Mucoromycota</taxon>
        <taxon>Glomeromycotina</taxon>
        <taxon>Glomeromycetes</taxon>
        <taxon>Diversisporales</taxon>
        <taxon>Gigasporaceae</taxon>
        <taxon>Racocetra</taxon>
    </lineage>
</organism>
<dbReference type="CDD" id="cd19499">
    <property type="entry name" value="RecA-like_ClpB_Hsp104-like"/>
    <property type="match status" value="1"/>
</dbReference>
<keyword evidence="7" id="KW-1185">Reference proteome</keyword>
<dbReference type="PANTHER" id="PTHR11638:SF18">
    <property type="entry name" value="HEAT SHOCK PROTEIN 104"/>
    <property type="match status" value="1"/>
</dbReference>
<dbReference type="InterPro" id="IPR003959">
    <property type="entry name" value="ATPase_AAA_core"/>
</dbReference>
<evidence type="ECO:0000313" key="7">
    <source>
        <dbReference type="Proteomes" id="UP000789396"/>
    </source>
</evidence>
<dbReference type="EMBL" id="CAJVPZ010012473">
    <property type="protein sequence ID" value="CAG8640085.1"/>
    <property type="molecule type" value="Genomic_DNA"/>
</dbReference>
<evidence type="ECO:0000256" key="1">
    <source>
        <dbReference type="ARBA" id="ARBA00022741"/>
    </source>
</evidence>
<dbReference type="GO" id="GO:0034605">
    <property type="term" value="P:cellular response to heat"/>
    <property type="evidence" value="ECO:0007669"/>
    <property type="project" value="TreeGrafter"/>
</dbReference>
<dbReference type="InterPro" id="IPR027417">
    <property type="entry name" value="P-loop_NTPase"/>
</dbReference>
<dbReference type="GO" id="GO:0005524">
    <property type="term" value="F:ATP binding"/>
    <property type="evidence" value="ECO:0007669"/>
    <property type="project" value="UniProtKB-KW"/>
</dbReference>
<dbReference type="InterPro" id="IPR050130">
    <property type="entry name" value="ClpA_ClpB"/>
</dbReference>
<keyword evidence="2" id="KW-0067">ATP-binding</keyword>
<dbReference type="InterPro" id="IPR001270">
    <property type="entry name" value="ClpA/B"/>
</dbReference>
<feature type="domain" description="Clp ATPase C-terminal" evidence="5">
    <location>
        <begin position="303"/>
        <end position="395"/>
    </location>
</feature>
<dbReference type="SUPFAM" id="SSF52540">
    <property type="entry name" value="P-loop containing nucleoside triphosphate hydrolases"/>
    <property type="match status" value="1"/>
</dbReference>